<keyword evidence="17" id="KW-1185">Reference proteome</keyword>
<feature type="domain" description="Ribosomal RNA large subunit methyltransferase K/L-like methyltransferase" evidence="15">
    <location>
        <begin position="151"/>
        <end position="310"/>
    </location>
</feature>
<comment type="subcellular location">
    <subcellularLocation>
        <location evidence="1">Cytoplasm</location>
    </subcellularLocation>
</comment>
<evidence type="ECO:0000256" key="5">
    <source>
        <dbReference type="ARBA" id="ARBA00022603"/>
    </source>
</evidence>
<dbReference type="GO" id="GO:0005737">
    <property type="term" value="C:cytoplasm"/>
    <property type="evidence" value="ECO:0007669"/>
    <property type="project" value="UniProtKB-SubCell"/>
</dbReference>
<comment type="catalytic activity">
    <reaction evidence="10">
        <text>guanosine(10) in tRNA + 2 S-adenosyl-L-methionine = N(2)-dimethylguanosine(10) in tRNA + 2 S-adenosyl-L-homocysteine + 2 H(+)</text>
        <dbReference type="Rhea" id="RHEA:43124"/>
        <dbReference type="Rhea" id="RHEA-COMP:10355"/>
        <dbReference type="Rhea" id="RHEA-COMP:10358"/>
        <dbReference type="ChEBI" id="CHEBI:15378"/>
        <dbReference type="ChEBI" id="CHEBI:57856"/>
        <dbReference type="ChEBI" id="CHEBI:59789"/>
        <dbReference type="ChEBI" id="CHEBI:74269"/>
        <dbReference type="ChEBI" id="CHEBI:74513"/>
        <dbReference type="EC" id="2.1.1.213"/>
    </reaction>
</comment>
<keyword evidence="3" id="KW-0963">Cytoplasm</keyword>
<name>A0A9R1CQ63_9EURY</name>
<evidence type="ECO:0000256" key="12">
    <source>
        <dbReference type="ARBA" id="ARBA00061338"/>
    </source>
</evidence>
<reference evidence="16" key="1">
    <citation type="journal article" date="2023" name="Front. Microbiol.">
        <title>Genomic-based phylogenetic and metabolic analyses of the genus Natronomonas, and description of Natronomonas aquatica sp. nov.</title>
        <authorList>
            <person name="Garcia-Roldan A."/>
            <person name="Duran-Viseras A."/>
            <person name="de la Haba R.R."/>
            <person name="Corral P."/>
            <person name="Sanchez-Porro C."/>
            <person name="Ventosa A."/>
        </authorList>
    </citation>
    <scope>NUCLEOTIDE SEQUENCE</scope>
    <source>
        <strain evidence="16">F2-12</strain>
    </source>
</reference>
<evidence type="ECO:0000256" key="6">
    <source>
        <dbReference type="ARBA" id="ARBA00022679"/>
    </source>
</evidence>
<dbReference type="SUPFAM" id="SSF53335">
    <property type="entry name" value="S-adenosyl-L-methionine-dependent methyltransferases"/>
    <property type="match status" value="1"/>
</dbReference>
<keyword evidence="9" id="KW-0694">RNA-binding</keyword>
<accession>A0A9R1CQ63</accession>
<dbReference type="RefSeq" id="WP_256028997.1">
    <property type="nucleotide sequence ID" value="NZ_JAHLKM010000005.1"/>
</dbReference>
<dbReference type="InterPro" id="IPR029063">
    <property type="entry name" value="SAM-dependent_MTases_sf"/>
</dbReference>
<dbReference type="PANTHER" id="PTHR14911">
    <property type="entry name" value="THUMP DOMAIN-CONTAINING"/>
    <property type="match status" value="1"/>
</dbReference>
<sequence length="318" mass="34023">MYLLEFVGDDDAFAAREAGSRASAVDRIASGMATARGIEHPETLSYTRRVCRLLGTCEPAIEAAVAVVDAARIDRTGTVAVRARDVRGLSGVDTRAAERRLGRVLVDRGYEVDLETPDHTLIALFSDDLAALGWLTCETVRDFSSRKPTDKPFFQPGSMDPMDARAIANIAGAAPGARLLDPMCGTGGILVEAGLAGAAVVGVDAQRKMVRGARRNLRQYLGDGSVLRGDVTRLPLVADSFDGVVFDAPYGRQSKIEGSSLEALVADALGETRRLAPRAVLVADRPWTSAAESAGWDVTDRFERRVHASLVRHVHVLG</sequence>
<dbReference type="FunFam" id="3.40.50.150:FF:000251">
    <property type="entry name" value="Putative RNA methylase"/>
    <property type="match status" value="1"/>
</dbReference>
<keyword evidence="4" id="KW-0820">tRNA-binding</keyword>
<dbReference type="GO" id="GO:0160101">
    <property type="term" value="F:tRNA (guanine(10)-N2)-dimethyltransferase activity"/>
    <property type="evidence" value="ECO:0007669"/>
    <property type="project" value="UniProtKB-EC"/>
</dbReference>
<dbReference type="EMBL" id="JAHLKM010000005">
    <property type="protein sequence ID" value="MCQ4333004.1"/>
    <property type="molecule type" value="Genomic_DNA"/>
</dbReference>
<dbReference type="Pfam" id="PF01170">
    <property type="entry name" value="UPF0020"/>
    <property type="match status" value="1"/>
</dbReference>
<dbReference type="Gene3D" id="3.40.50.150">
    <property type="entry name" value="Vaccinia Virus protein VP39"/>
    <property type="match status" value="1"/>
</dbReference>
<comment type="similarity">
    <text evidence="12">Belongs to the methyltransferase superfamily. Trm-G10 family.</text>
</comment>
<evidence type="ECO:0000256" key="9">
    <source>
        <dbReference type="ARBA" id="ARBA00022884"/>
    </source>
</evidence>
<keyword evidence="8" id="KW-0819">tRNA processing</keyword>
<comment type="subunit">
    <text evidence="2">Monomer.</text>
</comment>
<dbReference type="EC" id="2.1.1.213" evidence="13"/>
<evidence type="ECO:0000256" key="13">
    <source>
        <dbReference type="ARBA" id="ARBA00066936"/>
    </source>
</evidence>
<dbReference type="CDD" id="cd02440">
    <property type="entry name" value="AdoMet_MTases"/>
    <property type="match status" value="1"/>
</dbReference>
<organism evidence="16 17">
    <name type="scientific">Natronomonas aquatica</name>
    <dbReference type="NCBI Taxonomy" id="2841590"/>
    <lineage>
        <taxon>Archaea</taxon>
        <taxon>Methanobacteriati</taxon>
        <taxon>Methanobacteriota</taxon>
        <taxon>Stenosarchaea group</taxon>
        <taxon>Halobacteria</taxon>
        <taxon>Halobacteriales</taxon>
        <taxon>Natronomonadaceae</taxon>
        <taxon>Natronomonas</taxon>
    </lineage>
</organism>
<evidence type="ECO:0000313" key="17">
    <source>
        <dbReference type="Proteomes" id="UP001139494"/>
    </source>
</evidence>
<evidence type="ECO:0000256" key="3">
    <source>
        <dbReference type="ARBA" id="ARBA00022490"/>
    </source>
</evidence>
<dbReference type="PANTHER" id="PTHR14911:SF21">
    <property type="entry name" value="N2-METHYLGUANOSINE TRNA METHYLTRANSFERASE"/>
    <property type="match status" value="1"/>
</dbReference>
<dbReference type="Proteomes" id="UP001139494">
    <property type="component" value="Unassembled WGS sequence"/>
</dbReference>
<proteinExistence type="inferred from homology"/>
<protein>
    <recommendedName>
        <fullName evidence="13">tRNA (guanine(10)-N(2))-dimethyltransferase</fullName>
        <ecNumber evidence="13">2.1.1.213</ecNumber>
    </recommendedName>
    <alternativeName>
        <fullName evidence="14">tRNA:G10 dimethyltransferase</fullName>
    </alternativeName>
</protein>
<keyword evidence="7" id="KW-0949">S-adenosyl-L-methionine</keyword>
<evidence type="ECO:0000256" key="11">
    <source>
        <dbReference type="ARBA" id="ARBA00054380"/>
    </source>
</evidence>
<keyword evidence="6" id="KW-0808">Transferase</keyword>
<dbReference type="InterPro" id="IPR000241">
    <property type="entry name" value="RlmKL-like_Mtase"/>
</dbReference>
<evidence type="ECO:0000256" key="2">
    <source>
        <dbReference type="ARBA" id="ARBA00011245"/>
    </source>
</evidence>
<comment type="function">
    <text evidence="11">Catalyzes the adenosylmethionine-dependent methylation of the exocyclic amino group (N(2)) of guanosine at position 10 of various tRNAs. Acts via a two-step process that leads to the formation of either N(2)-monomethyl (m(2)G) or N(2)-dimethylguanosine (m(2)(2)G).</text>
</comment>
<evidence type="ECO:0000256" key="10">
    <source>
        <dbReference type="ARBA" id="ARBA00051883"/>
    </source>
</evidence>
<evidence type="ECO:0000256" key="1">
    <source>
        <dbReference type="ARBA" id="ARBA00004496"/>
    </source>
</evidence>
<dbReference type="GO" id="GO:0000049">
    <property type="term" value="F:tRNA binding"/>
    <property type="evidence" value="ECO:0007669"/>
    <property type="project" value="UniProtKB-KW"/>
</dbReference>
<comment type="caution">
    <text evidence="16">The sequence shown here is derived from an EMBL/GenBank/DDBJ whole genome shotgun (WGS) entry which is preliminary data.</text>
</comment>
<evidence type="ECO:0000259" key="15">
    <source>
        <dbReference type="Pfam" id="PF01170"/>
    </source>
</evidence>
<evidence type="ECO:0000256" key="14">
    <source>
        <dbReference type="ARBA" id="ARBA00082665"/>
    </source>
</evidence>
<dbReference type="GO" id="GO:0030488">
    <property type="term" value="P:tRNA methylation"/>
    <property type="evidence" value="ECO:0007669"/>
    <property type="project" value="TreeGrafter"/>
</dbReference>
<evidence type="ECO:0000256" key="8">
    <source>
        <dbReference type="ARBA" id="ARBA00022694"/>
    </source>
</evidence>
<evidence type="ECO:0000256" key="4">
    <source>
        <dbReference type="ARBA" id="ARBA00022555"/>
    </source>
</evidence>
<gene>
    <name evidence="16" type="ORF">KM295_05720</name>
</gene>
<evidence type="ECO:0000256" key="7">
    <source>
        <dbReference type="ARBA" id="ARBA00022691"/>
    </source>
</evidence>
<dbReference type="AlphaFoldDB" id="A0A9R1CQ63"/>
<evidence type="ECO:0000313" key="16">
    <source>
        <dbReference type="EMBL" id="MCQ4333004.1"/>
    </source>
</evidence>
<keyword evidence="5 16" id="KW-0489">Methyltransferase</keyword>